<dbReference type="Pfam" id="PF21989">
    <property type="entry name" value="RA_2"/>
    <property type="match status" value="1"/>
</dbReference>
<dbReference type="InterPro" id="IPR002404">
    <property type="entry name" value="IRS_PTB"/>
</dbReference>
<dbReference type="PROSITE" id="PS50057">
    <property type="entry name" value="FERM_3"/>
    <property type="match status" value="1"/>
</dbReference>
<evidence type="ECO:0000259" key="8">
    <source>
        <dbReference type="PROSITE" id="PS51016"/>
    </source>
</evidence>
<dbReference type="AlphaFoldDB" id="A0A5J4NJB1"/>
<dbReference type="InterPro" id="IPR035963">
    <property type="entry name" value="FERM_2"/>
</dbReference>
<evidence type="ECO:0000256" key="1">
    <source>
        <dbReference type="ARBA" id="ARBA00004496"/>
    </source>
</evidence>
<keyword evidence="3" id="KW-0963">Cytoplasm</keyword>
<comment type="subcellular location">
    <subcellularLocation>
        <location evidence="1">Cytoplasm</location>
    </subcellularLocation>
</comment>
<dbReference type="EMBL" id="QNGE01002420">
    <property type="protein sequence ID" value="KAA3675612.1"/>
    <property type="molecule type" value="Genomic_DNA"/>
</dbReference>
<feature type="domain" description="FERM" evidence="7">
    <location>
        <begin position="367"/>
        <end position="685"/>
    </location>
</feature>
<dbReference type="Gene3D" id="2.30.29.30">
    <property type="entry name" value="Pleckstrin-homology domain (PH domain)/Phosphotyrosine-binding domain (PTB)"/>
    <property type="match status" value="1"/>
</dbReference>
<dbReference type="GO" id="GO:0005856">
    <property type="term" value="C:cytoskeleton"/>
    <property type="evidence" value="ECO:0007669"/>
    <property type="project" value="InterPro"/>
</dbReference>
<dbReference type="Proteomes" id="UP000324629">
    <property type="component" value="Unassembled WGS sequence"/>
</dbReference>
<dbReference type="PROSITE" id="PS51016">
    <property type="entry name" value="MYTH4"/>
    <property type="match status" value="1"/>
</dbReference>
<evidence type="ECO:0000259" key="7">
    <source>
        <dbReference type="PROSITE" id="PS50057"/>
    </source>
</evidence>
<dbReference type="CDD" id="cd17093">
    <property type="entry name" value="FERM2_F1_Myosin-VII"/>
    <property type="match status" value="1"/>
</dbReference>
<protein>
    <submittedName>
        <fullName evidence="9">Myosin VIIa</fullName>
    </submittedName>
</protein>
<dbReference type="Pfam" id="PF00784">
    <property type="entry name" value="MyTH4"/>
    <property type="match status" value="1"/>
</dbReference>
<feature type="region of interest" description="Disordered" evidence="6">
    <location>
        <begin position="113"/>
        <end position="137"/>
    </location>
</feature>
<dbReference type="SUPFAM" id="SSF54236">
    <property type="entry name" value="Ubiquitin-like"/>
    <property type="match status" value="1"/>
</dbReference>
<keyword evidence="4" id="KW-0677">Repeat</keyword>
<feature type="domain" description="MyTH4" evidence="8">
    <location>
        <begin position="207"/>
        <end position="361"/>
    </location>
</feature>
<dbReference type="InterPro" id="IPR019748">
    <property type="entry name" value="FERM_central"/>
</dbReference>
<dbReference type="InterPro" id="IPR038185">
    <property type="entry name" value="MyTH4_dom_sf"/>
</dbReference>
<dbReference type="InterPro" id="IPR011993">
    <property type="entry name" value="PH-like_dom_sf"/>
</dbReference>
<evidence type="ECO:0000256" key="6">
    <source>
        <dbReference type="SAM" id="MobiDB-lite"/>
    </source>
</evidence>
<dbReference type="PANTHER" id="PTHR22692:SF33">
    <property type="entry name" value="MYOSIN"/>
    <property type="match status" value="1"/>
</dbReference>
<name>A0A5J4NJB1_9TREM</name>
<dbReference type="SUPFAM" id="SSF50729">
    <property type="entry name" value="PH domain-like"/>
    <property type="match status" value="1"/>
</dbReference>
<dbReference type="GO" id="GO:0005737">
    <property type="term" value="C:cytoplasm"/>
    <property type="evidence" value="ECO:0007669"/>
    <property type="project" value="UniProtKB-SubCell"/>
</dbReference>
<keyword evidence="5" id="KW-0009">Actin-binding</keyword>
<dbReference type="Gene3D" id="1.25.40.530">
    <property type="entry name" value="MyTH4 domain"/>
    <property type="match status" value="2"/>
</dbReference>
<comment type="similarity">
    <text evidence="2">Belongs to the TRAFAC class myosin-kinesin ATPase superfamily. Myosin family.</text>
</comment>
<reference evidence="9 10" key="1">
    <citation type="journal article" date="2019" name="Gigascience">
        <title>Whole-genome sequence of the oriental lung fluke Paragonimus westermani.</title>
        <authorList>
            <person name="Oey H."/>
            <person name="Zakrzewski M."/>
            <person name="Narain K."/>
            <person name="Devi K.R."/>
            <person name="Agatsuma T."/>
            <person name="Nawaratna S."/>
            <person name="Gobert G.N."/>
            <person name="Jones M.K."/>
            <person name="Ragan M.A."/>
            <person name="McManus D.P."/>
            <person name="Krause L."/>
        </authorList>
    </citation>
    <scope>NUCLEOTIDE SEQUENCE [LARGE SCALE GENOMIC DNA]</scope>
    <source>
        <strain evidence="9 10">IND2009</strain>
    </source>
</reference>
<dbReference type="PANTHER" id="PTHR22692">
    <property type="entry name" value="MYOSIN VII, XV"/>
    <property type="match status" value="1"/>
</dbReference>
<dbReference type="SMART" id="SM00295">
    <property type="entry name" value="B41"/>
    <property type="match status" value="1"/>
</dbReference>
<evidence type="ECO:0000256" key="3">
    <source>
        <dbReference type="ARBA" id="ARBA00022490"/>
    </source>
</evidence>
<feature type="compositionally biased region" description="Polar residues" evidence="6">
    <location>
        <begin position="120"/>
        <end position="137"/>
    </location>
</feature>
<dbReference type="InterPro" id="IPR029071">
    <property type="entry name" value="Ubiquitin-like_domsf"/>
</dbReference>
<dbReference type="Pfam" id="PF00373">
    <property type="entry name" value="FERM_M"/>
    <property type="match status" value="1"/>
</dbReference>
<evidence type="ECO:0000313" key="9">
    <source>
        <dbReference type="EMBL" id="KAA3675612.1"/>
    </source>
</evidence>
<comment type="caution">
    <text evidence="9">The sequence shown here is derived from an EMBL/GenBank/DDBJ whole genome shotgun (WGS) entry which is preliminary data.</text>
</comment>
<dbReference type="GO" id="GO:0003779">
    <property type="term" value="F:actin binding"/>
    <property type="evidence" value="ECO:0007669"/>
    <property type="project" value="UniProtKB-KW"/>
</dbReference>
<sequence length="685" mass="78256">MNHKLLHISQNLHLLDLAINNLLSFKYGDLIILRRQKRLWTPERASDDSTISLVCEPMSPLPFLHEHLIQLGDDSGWCFGQNQHTREMGEFPAKYVYVLPCLAYPTQETLDLFMEPSPADPNSNESEVKNQRSSQSNTIAESGTYLPRLVYNATQLPKTPSAPTTKRYSLKLILRQHQHTLEDFAAMYFRPCTVRPLGTAACALWSHGYEPLREPLLQKLACAKEPDKRTALAAFLAILRYMGDVPPNQITKPTSDGCCRLTDPIFQPLIASDLLRDEIYCQLVKQLTRNPNRRSIKRGWELMWLATGLVAPSALLLKEIDAILLSTPYELGRLCYIRLQRTKRQRQRLFPPHELEVTSIQRDMITIIQKVHFPDDSHITCNVASGTKTNDICSDICTQLRLRNSRGFSLYAKIGKQLHSIPEDAYFFDFIRAITDWVREKRGVNEGVYVQPVYQLFFIQKLWIDIVPGEDPKADQLFHFPQANFWNFSSNCSIENHLYSNNTHTNFLKELVRFSRGYHHVSAEKAMELGALALVSNGQRVLESVAIMDSIVPRNLRSTLTDEQWLTGISRVLRSMKKFTKDEARLMFLLLIHELPTFGSTFFEVTQNRNPGFPDRILLGVNQAGILVIDAKSRKLLARIAFGDLANWSYNKTSISFTIGNLVSCVVLDCETHQVSFECSHVNRS</sequence>
<dbReference type="SMART" id="SM00139">
    <property type="entry name" value="MyTH4"/>
    <property type="match status" value="1"/>
</dbReference>
<evidence type="ECO:0000256" key="5">
    <source>
        <dbReference type="ARBA" id="ARBA00023203"/>
    </source>
</evidence>
<evidence type="ECO:0000313" key="10">
    <source>
        <dbReference type="Proteomes" id="UP000324629"/>
    </source>
</evidence>
<dbReference type="Gene3D" id="2.30.30.40">
    <property type="entry name" value="SH3 Domains"/>
    <property type="match status" value="1"/>
</dbReference>
<dbReference type="SUPFAM" id="SSF47031">
    <property type="entry name" value="Second domain of FERM"/>
    <property type="match status" value="1"/>
</dbReference>
<accession>A0A5J4NJB1</accession>
<proteinExistence type="inferred from homology"/>
<gene>
    <name evidence="9" type="ORF">DEA37_0012414</name>
</gene>
<dbReference type="InterPro" id="IPR000857">
    <property type="entry name" value="MyTH4_dom"/>
</dbReference>
<dbReference type="InterPro" id="IPR051567">
    <property type="entry name" value="Unconventional_Myosin_ATPase"/>
</dbReference>
<organism evidence="9 10">
    <name type="scientific">Paragonimus westermani</name>
    <dbReference type="NCBI Taxonomy" id="34504"/>
    <lineage>
        <taxon>Eukaryota</taxon>
        <taxon>Metazoa</taxon>
        <taxon>Spiralia</taxon>
        <taxon>Lophotrochozoa</taxon>
        <taxon>Platyhelminthes</taxon>
        <taxon>Trematoda</taxon>
        <taxon>Digenea</taxon>
        <taxon>Plagiorchiida</taxon>
        <taxon>Troglotremata</taxon>
        <taxon>Troglotrematidae</taxon>
        <taxon>Paragonimus</taxon>
    </lineage>
</organism>
<dbReference type="InterPro" id="IPR019749">
    <property type="entry name" value="Band_41_domain"/>
</dbReference>
<dbReference type="SUPFAM" id="SSF50044">
    <property type="entry name" value="SH3-domain"/>
    <property type="match status" value="1"/>
</dbReference>
<dbReference type="InterPro" id="IPR000299">
    <property type="entry name" value="FERM_domain"/>
</dbReference>
<keyword evidence="10" id="KW-1185">Reference proteome</keyword>
<dbReference type="Pfam" id="PF02174">
    <property type="entry name" value="IRS"/>
    <property type="match status" value="1"/>
</dbReference>
<evidence type="ECO:0000256" key="2">
    <source>
        <dbReference type="ARBA" id="ARBA00008314"/>
    </source>
</evidence>
<dbReference type="Gene3D" id="3.10.20.90">
    <property type="entry name" value="Phosphatidylinositol 3-kinase Catalytic Subunit, Chain A, domain 1"/>
    <property type="match status" value="1"/>
</dbReference>
<evidence type="ECO:0000256" key="4">
    <source>
        <dbReference type="ARBA" id="ARBA00022737"/>
    </source>
</evidence>
<dbReference type="InterPro" id="IPR036028">
    <property type="entry name" value="SH3-like_dom_sf"/>
</dbReference>